<dbReference type="InterPro" id="IPR038107">
    <property type="entry name" value="Glycos_transf_N_sf"/>
</dbReference>
<dbReference type="InterPro" id="IPR007507">
    <property type="entry name" value="Glycos_transf_N"/>
</dbReference>
<dbReference type="Gene3D" id="3.40.50.11720">
    <property type="entry name" value="3-Deoxy-D-manno-octulosonic-acid transferase, N-terminal domain"/>
    <property type="match status" value="1"/>
</dbReference>
<evidence type="ECO:0000313" key="12">
    <source>
        <dbReference type="Proteomes" id="UP000480178"/>
    </source>
</evidence>
<gene>
    <name evidence="11" type="ORF">GXP67_17135</name>
</gene>
<feature type="domain" description="3-deoxy-D-manno-octulosonic-acid transferase N-terminal" evidence="10">
    <location>
        <begin position="37"/>
        <end position="208"/>
    </location>
</feature>
<evidence type="ECO:0000256" key="3">
    <source>
        <dbReference type="ARBA" id="ARBA00019077"/>
    </source>
</evidence>
<dbReference type="PANTHER" id="PTHR42755">
    <property type="entry name" value="3-DEOXY-MANNO-OCTULOSONATE CYTIDYLYLTRANSFERASE"/>
    <property type="match status" value="1"/>
</dbReference>
<dbReference type="AlphaFoldDB" id="A0A6C0GJJ1"/>
<dbReference type="UniPathway" id="UPA00958"/>
<evidence type="ECO:0000256" key="8">
    <source>
        <dbReference type="RuleBase" id="RU365103"/>
    </source>
</evidence>
<keyword evidence="9" id="KW-0175">Coiled coil</keyword>
<evidence type="ECO:0000256" key="9">
    <source>
        <dbReference type="SAM" id="Coils"/>
    </source>
</evidence>
<comment type="subcellular location">
    <subcellularLocation>
        <location evidence="8">Cell membrane</location>
    </subcellularLocation>
</comment>
<comment type="pathway">
    <text evidence="1 8">Bacterial outer membrane biogenesis; LPS core biosynthesis.</text>
</comment>
<dbReference type="InterPro" id="IPR039901">
    <property type="entry name" value="Kdotransferase"/>
</dbReference>
<comment type="catalytic activity">
    <reaction evidence="6 8">
        <text>lipid IVA (E. coli) + CMP-3-deoxy-beta-D-manno-octulosonate = alpha-Kdo-(2-&gt;6)-lipid IVA (E. coli) + CMP + H(+)</text>
        <dbReference type="Rhea" id="RHEA:28066"/>
        <dbReference type="ChEBI" id="CHEBI:15378"/>
        <dbReference type="ChEBI" id="CHEBI:58603"/>
        <dbReference type="ChEBI" id="CHEBI:60364"/>
        <dbReference type="ChEBI" id="CHEBI:60377"/>
        <dbReference type="ChEBI" id="CHEBI:85987"/>
        <dbReference type="EC" id="2.4.99.12"/>
    </reaction>
</comment>
<evidence type="ECO:0000256" key="4">
    <source>
        <dbReference type="ARBA" id="ARBA00022679"/>
    </source>
</evidence>
<organism evidence="11 12">
    <name type="scientific">Rhodocytophaga rosea</name>
    <dbReference type="NCBI Taxonomy" id="2704465"/>
    <lineage>
        <taxon>Bacteria</taxon>
        <taxon>Pseudomonadati</taxon>
        <taxon>Bacteroidota</taxon>
        <taxon>Cytophagia</taxon>
        <taxon>Cytophagales</taxon>
        <taxon>Rhodocytophagaceae</taxon>
        <taxon>Rhodocytophaga</taxon>
    </lineage>
</organism>
<evidence type="ECO:0000256" key="7">
    <source>
        <dbReference type="PIRSR" id="PIRSR639901-1"/>
    </source>
</evidence>
<feature type="coiled-coil region" evidence="9">
    <location>
        <begin position="264"/>
        <end position="291"/>
    </location>
</feature>
<dbReference type="KEGG" id="rhoz:GXP67_17135"/>
<evidence type="ECO:0000313" key="11">
    <source>
        <dbReference type="EMBL" id="QHT68241.1"/>
    </source>
</evidence>
<protein>
    <recommendedName>
        <fullName evidence="3 8">3-deoxy-D-manno-octulosonic acid transferase</fullName>
        <shortName evidence="8">Kdo transferase</shortName>
        <ecNumber evidence="2 8">2.4.99.12</ecNumber>
    </recommendedName>
    <alternativeName>
        <fullName evidence="5 8">Lipid IV(A) 3-deoxy-D-manno-octulosonic acid transferase</fullName>
    </alternativeName>
</protein>
<keyword evidence="8" id="KW-0448">Lipopolysaccharide biosynthesis</keyword>
<dbReference type="GO" id="GO:0005886">
    <property type="term" value="C:plasma membrane"/>
    <property type="evidence" value="ECO:0007669"/>
    <property type="project" value="UniProtKB-SubCell"/>
</dbReference>
<keyword evidence="8" id="KW-1003">Cell membrane</keyword>
<dbReference type="GO" id="GO:0009245">
    <property type="term" value="P:lipid A biosynthetic process"/>
    <property type="evidence" value="ECO:0007669"/>
    <property type="project" value="TreeGrafter"/>
</dbReference>
<evidence type="ECO:0000256" key="1">
    <source>
        <dbReference type="ARBA" id="ARBA00004713"/>
    </source>
</evidence>
<dbReference type="GO" id="GO:0043842">
    <property type="term" value="F:Kdo transferase activity"/>
    <property type="evidence" value="ECO:0007669"/>
    <property type="project" value="UniProtKB-EC"/>
</dbReference>
<dbReference type="EC" id="2.4.99.12" evidence="2 8"/>
<feature type="active site" description="Proton acceptor" evidence="7">
    <location>
        <position position="62"/>
    </location>
</feature>
<dbReference type="Pfam" id="PF04413">
    <property type="entry name" value="Glycos_transf_N"/>
    <property type="match status" value="1"/>
</dbReference>
<reference evidence="11 12" key="1">
    <citation type="submission" date="2020-01" db="EMBL/GenBank/DDBJ databases">
        <authorList>
            <person name="Kim M.K."/>
        </authorList>
    </citation>
    <scope>NUCLEOTIDE SEQUENCE [LARGE SCALE GENOMIC DNA]</scope>
    <source>
        <strain evidence="11 12">172606-1</strain>
    </source>
</reference>
<dbReference type="GO" id="GO:0009244">
    <property type="term" value="P:lipopolysaccharide core region biosynthetic process"/>
    <property type="evidence" value="ECO:0007669"/>
    <property type="project" value="UniProtKB-UniRule"/>
</dbReference>
<dbReference type="SUPFAM" id="SSF53756">
    <property type="entry name" value="UDP-Glycosyltransferase/glycogen phosphorylase"/>
    <property type="match status" value="1"/>
</dbReference>
<comment type="similarity">
    <text evidence="8">Belongs to the glycosyltransferase group 1 family.</text>
</comment>
<name>A0A6C0GJJ1_9BACT</name>
<comment type="function">
    <text evidence="8">Involved in lipopolysaccharide (LPS) biosynthesis. Catalyzes the transfer of 3-deoxy-D-manno-octulosonate (Kdo) residue(s) from CMP-Kdo to lipid IV(A), the tetraacyldisaccharide-1,4'-bisphosphate precursor of lipid A.</text>
</comment>
<evidence type="ECO:0000256" key="5">
    <source>
        <dbReference type="ARBA" id="ARBA00031445"/>
    </source>
</evidence>
<proteinExistence type="inferred from homology"/>
<dbReference type="RefSeq" id="WP_162444256.1">
    <property type="nucleotide sequence ID" value="NZ_CP048222.1"/>
</dbReference>
<keyword evidence="4 8" id="KW-0808">Transferase</keyword>
<keyword evidence="12" id="KW-1185">Reference proteome</keyword>
<dbReference type="PANTHER" id="PTHR42755:SF1">
    <property type="entry name" value="3-DEOXY-D-MANNO-OCTULOSONIC ACID TRANSFERASE, MITOCHONDRIAL-RELATED"/>
    <property type="match status" value="1"/>
</dbReference>
<accession>A0A6C0GJJ1</accession>
<dbReference type="Proteomes" id="UP000480178">
    <property type="component" value="Chromosome"/>
</dbReference>
<dbReference type="Gene3D" id="3.40.50.2000">
    <property type="entry name" value="Glycogen Phosphorylase B"/>
    <property type="match status" value="1"/>
</dbReference>
<evidence type="ECO:0000256" key="2">
    <source>
        <dbReference type="ARBA" id="ARBA00012621"/>
    </source>
</evidence>
<dbReference type="EMBL" id="CP048222">
    <property type="protein sequence ID" value="QHT68241.1"/>
    <property type="molecule type" value="Genomic_DNA"/>
</dbReference>
<evidence type="ECO:0000256" key="6">
    <source>
        <dbReference type="ARBA" id="ARBA00049183"/>
    </source>
</evidence>
<keyword evidence="8" id="KW-0472">Membrane</keyword>
<sequence length="418" mass="47929">MSRLLYSVALQIYGLLIHLVALWNPKAKQWINGRKHIFERITNAFQGNTLPVAWFHAASLGEFEQARPVIEQFRKEFPDYKILLTFFSPSGYEVRKNYPGADYIFYMPLDTTSHARTFIKLVQPAIVFFAKYEFWYHYLNELKRANIPVISFSAIFRKEQVFFKSYGGFFRSILRNFEHIFVQNQMSAALLQSISIQQTSVAGDTRFDRVQTIASQKKDLPLIASFKQDKKLVVIGSSWPQDMHVLLPFLNSFIQPLKVIIAPHEIHEAEIVRLQEQIRKKSVRFSQAQKDDIASSDVLIIDNIGMLSSLYQYGEFAYIGGAFGKGLHNILEAATFGMPIFFGPHYHRFQEAVDLIASGGAVSVNNSEEFGKHFTNLYEHEEERLQKAEVSRQYVASRTGATQKIMAYTHQLLSGKSA</sequence>
<evidence type="ECO:0000259" key="10">
    <source>
        <dbReference type="Pfam" id="PF04413"/>
    </source>
</evidence>